<keyword evidence="2" id="KW-0560">Oxidoreductase</keyword>
<dbReference type="RefSeq" id="WP_109968015.1">
    <property type="nucleotide sequence ID" value="NZ_CP176093.1"/>
</dbReference>
<feature type="domain" description="Aldehyde dehydrogenase" evidence="3">
    <location>
        <begin position="14"/>
        <end position="467"/>
    </location>
</feature>
<keyword evidence="5" id="KW-1185">Reference proteome</keyword>
<accession>A0A2V2N375</accession>
<dbReference type="AlphaFoldDB" id="A0A2V2N375"/>
<dbReference type="PANTHER" id="PTHR42991">
    <property type="entry name" value="ALDEHYDE DEHYDROGENASE"/>
    <property type="match status" value="1"/>
</dbReference>
<reference evidence="4 5" key="1">
    <citation type="submission" date="2018-05" db="EMBL/GenBank/DDBJ databases">
        <title>Draft genome of Methanospirillum lacunae Ki8-1.</title>
        <authorList>
            <person name="Dueholm M.S."/>
            <person name="Nielsen P.H."/>
            <person name="Bakmann L.F."/>
            <person name="Otzen D.E."/>
        </authorList>
    </citation>
    <scope>NUCLEOTIDE SEQUENCE [LARGE SCALE GENOMIC DNA]</scope>
    <source>
        <strain evidence="4 5">Ki8-1</strain>
    </source>
</reference>
<evidence type="ECO:0000259" key="3">
    <source>
        <dbReference type="Pfam" id="PF00171"/>
    </source>
</evidence>
<name>A0A2V2N375_9EURY</name>
<evidence type="ECO:0000256" key="2">
    <source>
        <dbReference type="ARBA" id="ARBA00023002"/>
    </source>
</evidence>
<sequence length="473" mass="50414">MDDWACIVGGVERRSEDRYLVVNPFSGEVVGQVSRCSAEDIEEALQAATAGSTVTAELAAHQRATVLRRLVDLMTAHREEFITLLIAEGGKPRRNAEGETARAIETILISAEEAVRIGGEVIPLDRTVPGEGCIGIVQRFPVGVVLGITPFNFPLNLACHKLGPAVASGNAIILKPASATPLSSLLLGRLLLEAGYPPAAVSVLICSPDDAERLAADQRIGCFSFTGSPEVGWHLRSRATYAKVTLELGGNGAVIVHEDCDLSHAASRIIEGGFSQAGQVCISVQRVFVHRPVFEPLLTRLGELADGLVVGDPSDPKTDVGSMISKEAAEHALKRIQDACSAGATLIKGGSLSGSLLQPTILTGTKAGMEVNCREVFAPIITVTPYDTFEQAVADVNDSVYGLQAGVFTRDLLRVRYAFSHLKVGTVVIGDIPTFRVDMMPYGGVKRSGSGREGPRYAIEEMTDTRMMIIRDP</sequence>
<dbReference type="PANTHER" id="PTHR42991:SF1">
    <property type="entry name" value="ALDEHYDE DEHYDROGENASE"/>
    <property type="match status" value="1"/>
</dbReference>
<proteinExistence type="inferred from homology"/>
<dbReference type="OrthoDB" id="6342at2157"/>
<dbReference type="InterPro" id="IPR016161">
    <property type="entry name" value="Ald_DH/histidinol_DH"/>
</dbReference>
<evidence type="ECO:0000256" key="1">
    <source>
        <dbReference type="ARBA" id="ARBA00009986"/>
    </source>
</evidence>
<dbReference type="InterPro" id="IPR015590">
    <property type="entry name" value="Aldehyde_DH_dom"/>
</dbReference>
<comment type="similarity">
    <text evidence="1">Belongs to the aldehyde dehydrogenase family.</text>
</comment>
<dbReference type="Gene3D" id="3.40.605.10">
    <property type="entry name" value="Aldehyde Dehydrogenase, Chain A, domain 1"/>
    <property type="match status" value="1"/>
</dbReference>
<dbReference type="Gene3D" id="3.40.309.10">
    <property type="entry name" value="Aldehyde Dehydrogenase, Chain A, domain 2"/>
    <property type="match status" value="1"/>
</dbReference>
<protein>
    <submittedName>
        <fullName evidence="4">Aldehyde dehydrogenase</fullName>
    </submittedName>
</protein>
<comment type="caution">
    <text evidence="4">The sequence shown here is derived from an EMBL/GenBank/DDBJ whole genome shotgun (WGS) entry which is preliminary data.</text>
</comment>
<organism evidence="4 5">
    <name type="scientific">Methanospirillum lacunae</name>
    <dbReference type="NCBI Taxonomy" id="668570"/>
    <lineage>
        <taxon>Archaea</taxon>
        <taxon>Methanobacteriati</taxon>
        <taxon>Methanobacteriota</taxon>
        <taxon>Stenosarchaea group</taxon>
        <taxon>Methanomicrobia</taxon>
        <taxon>Methanomicrobiales</taxon>
        <taxon>Methanospirillaceae</taxon>
        <taxon>Methanospirillum</taxon>
    </lineage>
</organism>
<dbReference type="InterPro" id="IPR051020">
    <property type="entry name" value="ALDH-related_metabolic_enz"/>
</dbReference>
<dbReference type="Proteomes" id="UP000245657">
    <property type="component" value="Unassembled WGS sequence"/>
</dbReference>
<gene>
    <name evidence="4" type="ORF">DK846_05900</name>
</gene>
<dbReference type="SUPFAM" id="SSF53720">
    <property type="entry name" value="ALDH-like"/>
    <property type="match status" value="1"/>
</dbReference>
<dbReference type="InterPro" id="IPR016162">
    <property type="entry name" value="Ald_DH_N"/>
</dbReference>
<evidence type="ECO:0000313" key="5">
    <source>
        <dbReference type="Proteomes" id="UP000245657"/>
    </source>
</evidence>
<dbReference type="EMBL" id="QGMY01000005">
    <property type="protein sequence ID" value="PWR73010.1"/>
    <property type="molecule type" value="Genomic_DNA"/>
</dbReference>
<dbReference type="GO" id="GO:0008911">
    <property type="term" value="F:lactaldehyde dehydrogenase (NAD+) activity"/>
    <property type="evidence" value="ECO:0007669"/>
    <property type="project" value="TreeGrafter"/>
</dbReference>
<dbReference type="Pfam" id="PF00171">
    <property type="entry name" value="Aldedh"/>
    <property type="match status" value="1"/>
</dbReference>
<dbReference type="GeneID" id="97548944"/>
<evidence type="ECO:0000313" key="4">
    <source>
        <dbReference type="EMBL" id="PWR73010.1"/>
    </source>
</evidence>
<dbReference type="InterPro" id="IPR016163">
    <property type="entry name" value="Ald_DH_C"/>
</dbReference>